<name>A0AAN9A124_HALRR</name>
<reference evidence="1 2" key="1">
    <citation type="submission" date="2023-11" db="EMBL/GenBank/DDBJ databases">
        <title>Halocaridina rubra genome assembly.</title>
        <authorList>
            <person name="Smith C."/>
        </authorList>
    </citation>
    <scope>NUCLEOTIDE SEQUENCE [LARGE SCALE GENOMIC DNA]</scope>
    <source>
        <strain evidence="1">EP-1</strain>
        <tissue evidence="1">Whole</tissue>
    </source>
</reference>
<proteinExistence type="predicted"/>
<gene>
    <name evidence="1" type="ORF">SK128_010848</name>
</gene>
<evidence type="ECO:0000313" key="1">
    <source>
        <dbReference type="EMBL" id="KAK7071183.1"/>
    </source>
</evidence>
<keyword evidence="2" id="KW-1185">Reference proteome</keyword>
<sequence length="110" mass="12578">MKELQSLRLSQENKNVSSQAFITRKTISTHSEPRMKLMIENNGKGKKKEVSTLNKKGRVSYLRQASIGVIQEFCLYNGIDDITEFLLLKYLTKIVTKGFILRNISLSDPI</sequence>
<organism evidence="1 2">
    <name type="scientific">Halocaridina rubra</name>
    <name type="common">Hawaiian red shrimp</name>
    <dbReference type="NCBI Taxonomy" id="373956"/>
    <lineage>
        <taxon>Eukaryota</taxon>
        <taxon>Metazoa</taxon>
        <taxon>Ecdysozoa</taxon>
        <taxon>Arthropoda</taxon>
        <taxon>Crustacea</taxon>
        <taxon>Multicrustacea</taxon>
        <taxon>Malacostraca</taxon>
        <taxon>Eumalacostraca</taxon>
        <taxon>Eucarida</taxon>
        <taxon>Decapoda</taxon>
        <taxon>Pleocyemata</taxon>
        <taxon>Caridea</taxon>
        <taxon>Atyoidea</taxon>
        <taxon>Atyidae</taxon>
        <taxon>Halocaridina</taxon>
    </lineage>
</organism>
<evidence type="ECO:0000313" key="2">
    <source>
        <dbReference type="Proteomes" id="UP001381693"/>
    </source>
</evidence>
<protein>
    <submittedName>
        <fullName evidence="1">Uncharacterized protein</fullName>
    </submittedName>
</protein>
<dbReference type="AlphaFoldDB" id="A0AAN9A124"/>
<dbReference type="Proteomes" id="UP001381693">
    <property type="component" value="Unassembled WGS sequence"/>
</dbReference>
<accession>A0AAN9A124</accession>
<comment type="caution">
    <text evidence="1">The sequence shown here is derived from an EMBL/GenBank/DDBJ whole genome shotgun (WGS) entry which is preliminary data.</text>
</comment>
<dbReference type="EMBL" id="JAXCGZ010015123">
    <property type="protein sequence ID" value="KAK7071183.1"/>
    <property type="molecule type" value="Genomic_DNA"/>
</dbReference>